<accession>A0A0K2UXK0</accession>
<organism evidence="1">
    <name type="scientific">Lepeophtheirus salmonis</name>
    <name type="common">Salmon louse</name>
    <name type="synonym">Caligus salmonis</name>
    <dbReference type="NCBI Taxonomy" id="72036"/>
    <lineage>
        <taxon>Eukaryota</taxon>
        <taxon>Metazoa</taxon>
        <taxon>Ecdysozoa</taxon>
        <taxon>Arthropoda</taxon>
        <taxon>Crustacea</taxon>
        <taxon>Multicrustacea</taxon>
        <taxon>Hexanauplia</taxon>
        <taxon>Copepoda</taxon>
        <taxon>Siphonostomatoida</taxon>
        <taxon>Caligidae</taxon>
        <taxon>Lepeophtheirus</taxon>
    </lineage>
</organism>
<feature type="non-terminal residue" evidence="1">
    <location>
        <position position="45"/>
    </location>
</feature>
<proteinExistence type="predicted"/>
<sequence>MPLPLRIASMFLEIQVFDVRYIVSKIICKLLRNKKKFLIKSYFQM</sequence>
<reference evidence="1" key="1">
    <citation type="submission" date="2014-05" db="EMBL/GenBank/DDBJ databases">
        <authorList>
            <person name="Chronopoulou M."/>
        </authorList>
    </citation>
    <scope>NUCLEOTIDE SEQUENCE</scope>
    <source>
        <tissue evidence="1">Whole organism</tissue>
    </source>
</reference>
<name>A0A0K2UXK0_LEPSM</name>
<dbReference type="AlphaFoldDB" id="A0A0K2UXK0"/>
<dbReference type="EMBL" id="HACA01025459">
    <property type="protein sequence ID" value="CDW42820.1"/>
    <property type="molecule type" value="Transcribed_RNA"/>
</dbReference>
<evidence type="ECO:0000313" key="1">
    <source>
        <dbReference type="EMBL" id="CDW42820.1"/>
    </source>
</evidence>
<protein>
    <submittedName>
        <fullName evidence="1">Uncharacterized protein</fullName>
    </submittedName>
</protein>